<dbReference type="InterPro" id="IPR011989">
    <property type="entry name" value="ARM-like"/>
</dbReference>
<dbReference type="Proteomes" id="UP001370490">
    <property type="component" value="Unassembled WGS sequence"/>
</dbReference>
<keyword evidence="3" id="KW-1185">Reference proteome</keyword>
<dbReference type="PANTHER" id="PTHR12262">
    <property type="entry name" value="CCR4-NOT TRANSCRIPTION COMPLEX SUBUNIT 9"/>
    <property type="match status" value="1"/>
</dbReference>
<name>A0AAN8Z0E0_9MAGN</name>
<dbReference type="SUPFAM" id="SSF48371">
    <property type="entry name" value="ARM repeat"/>
    <property type="match status" value="1"/>
</dbReference>
<dbReference type="EMBL" id="JBAMMX010000022">
    <property type="protein sequence ID" value="KAK6918840.1"/>
    <property type="molecule type" value="Genomic_DNA"/>
</dbReference>
<evidence type="ECO:0008006" key="4">
    <source>
        <dbReference type="Google" id="ProtNLM"/>
    </source>
</evidence>
<sequence length="287" mass="32687">MLSDSDKLDNLYGELFQEKVPGSSSTKTYVHPAYAIEWLKMATMEMLRDTLLEPEWREHALLLLNQRKSERPNMAEFLFEKPGVVATLFQELIVTYFSFSSELLTLKQSSRACNALALLQDEKVVKAIINKMVFWIAASLPNYIYPFLGTTSKENPFNFLRLTGLGVLGTLVKYDDEETVHYLLATGIFPQCLHCMDVGNELTKTVATFIIERILAHKGGLKYCCTIAERFYSVCKLLGNLVEALAEQPYPRLLKHVINCYYQMSESPSRGVTRLPDSDDPDFFTVH</sequence>
<evidence type="ECO:0000313" key="2">
    <source>
        <dbReference type="EMBL" id="KAK6918840.1"/>
    </source>
</evidence>
<evidence type="ECO:0000313" key="3">
    <source>
        <dbReference type="Proteomes" id="UP001370490"/>
    </source>
</evidence>
<dbReference type="GO" id="GO:0030014">
    <property type="term" value="C:CCR4-NOT complex"/>
    <property type="evidence" value="ECO:0007669"/>
    <property type="project" value="InterPro"/>
</dbReference>
<dbReference type="InterPro" id="IPR016024">
    <property type="entry name" value="ARM-type_fold"/>
</dbReference>
<gene>
    <name evidence="2" type="ORF">RJ641_017262</name>
</gene>
<dbReference type="Gene3D" id="1.25.10.10">
    <property type="entry name" value="Leucine-rich Repeat Variant"/>
    <property type="match status" value="1"/>
</dbReference>
<organism evidence="2 3">
    <name type="scientific">Dillenia turbinata</name>
    <dbReference type="NCBI Taxonomy" id="194707"/>
    <lineage>
        <taxon>Eukaryota</taxon>
        <taxon>Viridiplantae</taxon>
        <taxon>Streptophyta</taxon>
        <taxon>Embryophyta</taxon>
        <taxon>Tracheophyta</taxon>
        <taxon>Spermatophyta</taxon>
        <taxon>Magnoliopsida</taxon>
        <taxon>eudicotyledons</taxon>
        <taxon>Gunneridae</taxon>
        <taxon>Pentapetalae</taxon>
        <taxon>Dilleniales</taxon>
        <taxon>Dilleniaceae</taxon>
        <taxon>Dillenia</taxon>
    </lineage>
</organism>
<accession>A0AAN8Z0E0</accession>
<evidence type="ECO:0000256" key="1">
    <source>
        <dbReference type="ARBA" id="ARBA00006385"/>
    </source>
</evidence>
<dbReference type="Pfam" id="PF04078">
    <property type="entry name" value="Rcd1"/>
    <property type="match status" value="1"/>
</dbReference>
<protein>
    <recommendedName>
        <fullName evidence="4">Cell differentiation protein rcd1</fullName>
    </recommendedName>
</protein>
<dbReference type="AlphaFoldDB" id="A0AAN8Z0E0"/>
<dbReference type="InterPro" id="IPR007216">
    <property type="entry name" value="CNOT9"/>
</dbReference>
<comment type="caution">
    <text evidence="2">The sequence shown here is derived from an EMBL/GenBank/DDBJ whole genome shotgun (WGS) entry which is preliminary data.</text>
</comment>
<dbReference type="GO" id="GO:0006402">
    <property type="term" value="P:mRNA catabolic process"/>
    <property type="evidence" value="ECO:0007669"/>
    <property type="project" value="InterPro"/>
</dbReference>
<reference evidence="2 3" key="1">
    <citation type="submission" date="2023-12" db="EMBL/GenBank/DDBJ databases">
        <title>A high-quality genome assembly for Dillenia turbinata (Dilleniales).</title>
        <authorList>
            <person name="Chanderbali A."/>
        </authorList>
    </citation>
    <scope>NUCLEOTIDE SEQUENCE [LARGE SCALE GENOMIC DNA]</scope>
    <source>
        <strain evidence="2">LSX21</strain>
        <tissue evidence="2">Leaf</tissue>
    </source>
</reference>
<proteinExistence type="inferred from homology"/>
<comment type="similarity">
    <text evidence="1">Belongs to the CNOT9 family.</text>
</comment>